<evidence type="ECO:0000256" key="1">
    <source>
        <dbReference type="SAM" id="SignalP"/>
    </source>
</evidence>
<dbReference type="EMBL" id="JAKIKU010000001">
    <property type="protein sequence ID" value="MCL1044018.1"/>
    <property type="molecule type" value="Genomic_DNA"/>
</dbReference>
<proteinExistence type="predicted"/>
<keyword evidence="1" id="KW-0732">Signal</keyword>
<feature type="chain" id="PRO_5046624080" evidence="1">
    <location>
        <begin position="22"/>
        <end position="129"/>
    </location>
</feature>
<reference evidence="2 3" key="1">
    <citation type="submission" date="2022-01" db="EMBL/GenBank/DDBJ databases">
        <title>Whole genome-based taxonomy of the Shewanellaceae.</title>
        <authorList>
            <person name="Martin-Rodriguez A.J."/>
        </authorList>
    </citation>
    <scope>NUCLEOTIDE SEQUENCE [LARGE SCALE GENOMIC DNA]</scope>
    <source>
        <strain evidence="2 3">DSM 24955</strain>
    </source>
</reference>
<gene>
    <name evidence="2" type="ORF">L2737_01550</name>
</gene>
<evidence type="ECO:0000313" key="3">
    <source>
        <dbReference type="Proteomes" id="UP001202134"/>
    </source>
</evidence>
<sequence>MKIKLLMLALAMGVVTMPAQATSFNVCQTSVESNECKSYLDGVVDGALMYHTDASGSRLEADDGYESRALKYRAGKRYQEANRSFCADRKPHKDDIVLAIQEQTAAKNVNNLSELSILIDSLLDCQRLK</sequence>
<dbReference type="Proteomes" id="UP001202134">
    <property type="component" value="Unassembled WGS sequence"/>
</dbReference>
<comment type="caution">
    <text evidence="2">The sequence shown here is derived from an EMBL/GenBank/DDBJ whole genome shotgun (WGS) entry which is preliminary data.</text>
</comment>
<accession>A0ABT0KJV4</accession>
<protein>
    <submittedName>
        <fullName evidence="2">Uncharacterized protein</fullName>
    </submittedName>
</protein>
<keyword evidence="3" id="KW-1185">Reference proteome</keyword>
<name>A0ABT0KJV4_9GAMM</name>
<evidence type="ECO:0000313" key="2">
    <source>
        <dbReference type="EMBL" id="MCL1044018.1"/>
    </source>
</evidence>
<feature type="signal peptide" evidence="1">
    <location>
        <begin position="1"/>
        <end position="21"/>
    </location>
</feature>
<organism evidence="2 3">
    <name type="scientific">Shewanella electrodiphila</name>
    <dbReference type="NCBI Taxonomy" id="934143"/>
    <lineage>
        <taxon>Bacteria</taxon>
        <taxon>Pseudomonadati</taxon>
        <taxon>Pseudomonadota</taxon>
        <taxon>Gammaproteobacteria</taxon>
        <taxon>Alteromonadales</taxon>
        <taxon>Shewanellaceae</taxon>
        <taxon>Shewanella</taxon>
    </lineage>
</organism>